<gene>
    <name evidence="2" type="ORF">HGG74_09270</name>
</gene>
<reference evidence="2 3" key="1">
    <citation type="submission" date="2020-04" db="EMBL/GenBank/DDBJ databases">
        <title>Arthrobacter sp. nov.</title>
        <authorList>
            <person name="Liu S."/>
        </authorList>
    </citation>
    <scope>NUCLEOTIDE SEQUENCE [LARGE SCALE GENOMIC DNA]</scope>
    <source>
        <strain evidence="2 3">E918</strain>
    </source>
</reference>
<dbReference type="InterPro" id="IPR001509">
    <property type="entry name" value="Epimerase_deHydtase"/>
</dbReference>
<proteinExistence type="predicted"/>
<name>A0A7X6HCR0_9MICC</name>
<dbReference type="Proteomes" id="UP000544090">
    <property type="component" value="Unassembled WGS sequence"/>
</dbReference>
<comment type="caution">
    <text evidence="2">The sequence shown here is derived from an EMBL/GenBank/DDBJ whole genome shotgun (WGS) entry which is preliminary data.</text>
</comment>
<dbReference type="InterPro" id="IPR050177">
    <property type="entry name" value="Lipid_A_modif_metabolic_enz"/>
</dbReference>
<organism evidence="2 3">
    <name type="scientific">Arthrobacter mobilis</name>
    <dbReference type="NCBI Taxonomy" id="2724944"/>
    <lineage>
        <taxon>Bacteria</taxon>
        <taxon>Bacillati</taxon>
        <taxon>Actinomycetota</taxon>
        <taxon>Actinomycetes</taxon>
        <taxon>Micrococcales</taxon>
        <taxon>Micrococcaceae</taxon>
        <taxon>Arthrobacter</taxon>
    </lineage>
</organism>
<dbReference type="EMBL" id="JAAZSQ010000007">
    <property type="protein sequence ID" value="NKX54724.1"/>
    <property type="molecule type" value="Genomic_DNA"/>
</dbReference>
<dbReference type="RefSeq" id="WP_168486070.1">
    <property type="nucleotide sequence ID" value="NZ_JAAZSQ010000007.1"/>
</dbReference>
<dbReference type="SUPFAM" id="SSF51735">
    <property type="entry name" value="NAD(P)-binding Rossmann-fold domains"/>
    <property type="match status" value="1"/>
</dbReference>
<accession>A0A7X6HCR0</accession>
<protein>
    <submittedName>
        <fullName evidence="2">NAD-dependent epimerase/dehydratase family protein</fullName>
    </submittedName>
</protein>
<dbReference type="Gene3D" id="3.40.50.720">
    <property type="entry name" value="NAD(P)-binding Rossmann-like Domain"/>
    <property type="match status" value="1"/>
</dbReference>
<keyword evidence="3" id="KW-1185">Reference proteome</keyword>
<feature type="domain" description="NAD-dependent epimerase/dehydratase" evidence="1">
    <location>
        <begin position="4"/>
        <end position="245"/>
    </location>
</feature>
<evidence type="ECO:0000313" key="2">
    <source>
        <dbReference type="EMBL" id="NKX54724.1"/>
    </source>
</evidence>
<evidence type="ECO:0000259" key="1">
    <source>
        <dbReference type="Pfam" id="PF01370"/>
    </source>
</evidence>
<evidence type="ECO:0000313" key="3">
    <source>
        <dbReference type="Proteomes" id="UP000544090"/>
    </source>
</evidence>
<dbReference type="Pfam" id="PF01370">
    <property type="entry name" value="Epimerase"/>
    <property type="match status" value="1"/>
</dbReference>
<dbReference type="PANTHER" id="PTHR43245">
    <property type="entry name" value="BIFUNCTIONAL POLYMYXIN RESISTANCE PROTEIN ARNA"/>
    <property type="match status" value="1"/>
</dbReference>
<sequence>MRVAIIGATGNVGTALLRRIKQARRERGNDVQVIGIARRLPAASAEPYDGVEWHSIDIASGYSRERLVGALRECDAVVHLAWVLQPNHNEPFMRRINVDGTANVLAAAAEAGVRHFVCASSVGAYSPGPKDRPVDESWPARGIATSHYSRWKGEQEELLDDFERDHPYIPVARVRPGLIFQTDAGSQIGRYFLGPLVPKSFLNRLWLPLLPVPRQFKFQVVHAEDIADAYWQIVDQRASGAFNVAADPVFTPDLLAGMLGARRVLNVPVGLVRAVVGITWALRLQATDPGWIDMAKSVPVMSTQRVRRELGWVPRHNSLQALQAVLDGLSAGDGVEASPTLRPR</sequence>
<dbReference type="AlphaFoldDB" id="A0A7X6HCR0"/>
<dbReference type="InterPro" id="IPR036291">
    <property type="entry name" value="NAD(P)-bd_dom_sf"/>
</dbReference>